<proteinExistence type="predicted"/>
<accession>A0AAN9AHM3</accession>
<dbReference type="Proteomes" id="UP001381693">
    <property type="component" value="Unassembled WGS sequence"/>
</dbReference>
<dbReference type="AlphaFoldDB" id="A0AAN9AHM3"/>
<comment type="caution">
    <text evidence="2">The sequence shown here is derived from an EMBL/GenBank/DDBJ whole genome shotgun (WGS) entry which is preliminary data.</text>
</comment>
<evidence type="ECO:0000256" key="1">
    <source>
        <dbReference type="SAM" id="SignalP"/>
    </source>
</evidence>
<keyword evidence="1" id="KW-0732">Signal</keyword>
<reference evidence="2 3" key="1">
    <citation type="submission" date="2023-11" db="EMBL/GenBank/DDBJ databases">
        <title>Halocaridina rubra genome assembly.</title>
        <authorList>
            <person name="Smith C."/>
        </authorList>
    </citation>
    <scope>NUCLEOTIDE SEQUENCE [LARGE SCALE GENOMIC DNA]</scope>
    <source>
        <strain evidence="2">EP-1</strain>
        <tissue evidence="2">Whole</tissue>
    </source>
</reference>
<organism evidence="2 3">
    <name type="scientific">Halocaridina rubra</name>
    <name type="common">Hawaiian red shrimp</name>
    <dbReference type="NCBI Taxonomy" id="373956"/>
    <lineage>
        <taxon>Eukaryota</taxon>
        <taxon>Metazoa</taxon>
        <taxon>Ecdysozoa</taxon>
        <taxon>Arthropoda</taxon>
        <taxon>Crustacea</taxon>
        <taxon>Multicrustacea</taxon>
        <taxon>Malacostraca</taxon>
        <taxon>Eumalacostraca</taxon>
        <taxon>Eucarida</taxon>
        <taxon>Decapoda</taxon>
        <taxon>Pleocyemata</taxon>
        <taxon>Caridea</taxon>
        <taxon>Atyoidea</taxon>
        <taxon>Atyidae</taxon>
        <taxon>Halocaridina</taxon>
    </lineage>
</organism>
<feature type="signal peptide" evidence="1">
    <location>
        <begin position="1"/>
        <end position="35"/>
    </location>
</feature>
<name>A0AAN9AHM3_HALRR</name>
<dbReference type="EMBL" id="JAXCGZ010000017">
    <property type="protein sequence ID" value="KAK7087040.1"/>
    <property type="molecule type" value="Genomic_DNA"/>
</dbReference>
<protein>
    <submittedName>
        <fullName evidence="2">Uncharacterized protein</fullName>
    </submittedName>
</protein>
<feature type="chain" id="PRO_5042916388" evidence="1">
    <location>
        <begin position="36"/>
        <end position="102"/>
    </location>
</feature>
<keyword evidence="3" id="KW-1185">Reference proteome</keyword>
<evidence type="ECO:0000313" key="3">
    <source>
        <dbReference type="Proteomes" id="UP001381693"/>
    </source>
</evidence>
<evidence type="ECO:0000313" key="2">
    <source>
        <dbReference type="EMBL" id="KAK7087040.1"/>
    </source>
</evidence>
<gene>
    <name evidence="2" type="ORF">SK128_016993</name>
</gene>
<sequence length="102" mass="10814">MSQETLCFCINKFLIIKMRFLALLLVVLVAGLVSARPQSTAGTQGNQRIFGNLLGAAHGAFHGFLHPGSVHGGYGFGNPYGGFGGYPYGGYGYGYNPYGIYG</sequence>